<comment type="cofactor">
    <cofactor evidence="1">
        <name>thiamine diphosphate</name>
        <dbReference type="ChEBI" id="CHEBI:58937"/>
    </cofactor>
</comment>
<dbReference type="AlphaFoldDB" id="A0A1I4ARQ9"/>
<sequence length="282" mass="31170">MIQVGNIDLDLFAKKIRYYTLKQFTLMGFGHYGGSLSIVETLAVLYGKHLNASPEIRDDLNRDYFVLSKGHAGPALYATLYLKGYFTEEWLGTLNKNGTKLPSHPDRNLIPGVDMTTGSLGQGISAATGIALGNKIAKRENYTFCIVGDGELNEGQAWEAIQMASHNKLDKLIIFVDDNKMQLDGPTLEINNPLDFVKKFQAFGYFSKRIDGSSVTEISEAVVWAKANHDKPTAIILDTIKGQGIPIIEEMGNNHHIRPDKATNNEIIKVMNILGKEIEVNG</sequence>
<keyword evidence="6" id="KW-1185">Reference proteome</keyword>
<dbReference type="CDD" id="cd02012">
    <property type="entry name" value="TPP_TK"/>
    <property type="match status" value="1"/>
</dbReference>
<dbReference type="EMBL" id="FOSJ01000054">
    <property type="protein sequence ID" value="SFK59054.1"/>
    <property type="molecule type" value="Genomic_DNA"/>
</dbReference>
<dbReference type="Pfam" id="PF00456">
    <property type="entry name" value="Transketolase_N"/>
    <property type="match status" value="1"/>
</dbReference>
<dbReference type="InterPro" id="IPR029061">
    <property type="entry name" value="THDP-binding"/>
</dbReference>
<proteinExistence type="inferred from homology"/>
<evidence type="ECO:0000256" key="1">
    <source>
        <dbReference type="ARBA" id="ARBA00001964"/>
    </source>
</evidence>
<evidence type="ECO:0000313" key="5">
    <source>
        <dbReference type="EMBL" id="SFK59054.1"/>
    </source>
</evidence>
<name>A0A1I4ARQ9_9LACT</name>
<keyword evidence="3" id="KW-0786">Thiamine pyrophosphate</keyword>
<dbReference type="Proteomes" id="UP000199589">
    <property type="component" value="Unassembled WGS sequence"/>
</dbReference>
<organism evidence="5 6">
    <name type="scientific">Marinilactibacillus piezotolerans</name>
    <dbReference type="NCBI Taxonomy" id="258723"/>
    <lineage>
        <taxon>Bacteria</taxon>
        <taxon>Bacillati</taxon>
        <taxon>Bacillota</taxon>
        <taxon>Bacilli</taxon>
        <taxon>Lactobacillales</taxon>
        <taxon>Carnobacteriaceae</taxon>
        <taxon>Marinilactibacillus</taxon>
    </lineage>
</organism>
<reference evidence="6" key="1">
    <citation type="submission" date="2016-10" db="EMBL/GenBank/DDBJ databases">
        <authorList>
            <person name="Varghese N."/>
            <person name="Submissions S."/>
        </authorList>
    </citation>
    <scope>NUCLEOTIDE SEQUENCE [LARGE SCALE GENOMIC DNA]</scope>
    <source>
        <strain evidence="6">DSM 16108</strain>
    </source>
</reference>
<evidence type="ECO:0000256" key="3">
    <source>
        <dbReference type="ARBA" id="ARBA00023052"/>
    </source>
</evidence>
<gene>
    <name evidence="5" type="ORF">SAMN04488569_105410</name>
</gene>
<dbReference type="STRING" id="258723.GCA_900169305_00676"/>
<dbReference type="InterPro" id="IPR005474">
    <property type="entry name" value="Transketolase_N"/>
</dbReference>
<feature type="domain" description="Transketolase N-terminal" evidence="4">
    <location>
        <begin position="13"/>
        <end position="256"/>
    </location>
</feature>
<dbReference type="PANTHER" id="PTHR47514:SF1">
    <property type="entry name" value="TRANSKETOLASE N-TERMINAL SECTION-RELATED"/>
    <property type="match status" value="1"/>
</dbReference>
<evidence type="ECO:0000256" key="2">
    <source>
        <dbReference type="ARBA" id="ARBA00007131"/>
    </source>
</evidence>
<evidence type="ECO:0000313" key="6">
    <source>
        <dbReference type="Proteomes" id="UP000199589"/>
    </source>
</evidence>
<accession>A0A1I4ARQ9</accession>
<dbReference type="Gene3D" id="3.40.50.970">
    <property type="match status" value="1"/>
</dbReference>
<dbReference type="PANTHER" id="PTHR47514">
    <property type="entry name" value="TRANSKETOLASE N-TERMINAL SECTION-RELATED"/>
    <property type="match status" value="1"/>
</dbReference>
<dbReference type="OrthoDB" id="8732661at2"/>
<comment type="similarity">
    <text evidence="2">Belongs to the transketolase family.</text>
</comment>
<dbReference type="SUPFAM" id="SSF52518">
    <property type="entry name" value="Thiamin diphosphate-binding fold (THDP-binding)"/>
    <property type="match status" value="1"/>
</dbReference>
<protein>
    <submittedName>
        <fullName evidence="5">Transketolase subunit A</fullName>
    </submittedName>
</protein>
<evidence type="ECO:0000259" key="4">
    <source>
        <dbReference type="Pfam" id="PF00456"/>
    </source>
</evidence>
<dbReference type="RefSeq" id="WP_091898454.1">
    <property type="nucleotide sequence ID" value="NZ_FOSJ01000054.1"/>
</dbReference>